<dbReference type="GO" id="GO:0000796">
    <property type="term" value="C:condensin complex"/>
    <property type="evidence" value="ECO:0007669"/>
    <property type="project" value="InterPro"/>
</dbReference>
<evidence type="ECO:0000256" key="3">
    <source>
        <dbReference type="ARBA" id="ARBA00022454"/>
    </source>
</evidence>
<evidence type="ECO:0000313" key="10">
    <source>
        <dbReference type="EMBL" id="CAE2220440.1"/>
    </source>
</evidence>
<dbReference type="InterPro" id="IPR016024">
    <property type="entry name" value="ARM-type_fold"/>
</dbReference>
<evidence type="ECO:0000256" key="1">
    <source>
        <dbReference type="ARBA" id="ARBA00004286"/>
    </source>
</evidence>
<keyword evidence="5" id="KW-0498">Mitosis</keyword>
<gene>
    <name evidence="10" type="ORF">VSP0166_LOCUS8896</name>
</gene>
<dbReference type="GO" id="GO:0007076">
    <property type="term" value="P:mitotic chromosome condensation"/>
    <property type="evidence" value="ECO:0007669"/>
    <property type="project" value="InterPro"/>
</dbReference>
<keyword evidence="3" id="KW-0158">Chromosome</keyword>
<dbReference type="GO" id="GO:0000793">
    <property type="term" value="C:condensed chromosome"/>
    <property type="evidence" value="ECO:0007669"/>
    <property type="project" value="TreeGrafter"/>
</dbReference>
<evidence type="ECO:0000256" key="6">
    <source>
        <dbReference type="ARBA" id="ARBA00023067"/>
    </source>
</evidence>
<dbReference type="Pfam" id="PF12719">
    <property type="entry name" value="Cnd3"/>
    <property type="match status" value="1"/>
</dbReference>
<dbReference type="InterPro" id="IPR027165">
    <property type="entry name" value="CND3"/>
</dbReference>
<protein>
    <recommendedName>
        <fullName evidence="9">BRCT domain-containing protein</fullName>
    </recommendedName>
</protein>
<dbReference type="Gene3D" id="1.25.10.10">
    <property type="entry name" value="Leucine-rich Repeat Variant"/>
    <property type="match status" value="1"/>
</dbReference>
<dbReference type="InterPro" id="IPR025977">
    <property type="entry name" value="Cnd3_C"/>
</dbReference>
<feature type="domain" description="BRCT" evidence="9">
    <location>
        <begin position="500"/>
        <end position="564"/>
    </location>
</feature>
<dbReference type="PROSITE" id="PS50172">
    <property type="entry name" value="BRCT"/>
    <property type="match status" value="1"/>
</dbReference>
<dbReference type="InterPro" id="IPR036420">
    <property type="entry name" value="BRCT_dom_sf"/>
</dbReference>
<comment type="similarity">
    <text evidence="2">Belongs to the CND3 (condensin subunit 3) family.</text>
</comment>
<comment type="subcellular location">
    <subcellularLocation>
        <location evidence="1">Chromosome</location>
    </subcellularLocation>
</comment>
<proteinExistence type="inferred from homology"/>
<organism evidence="10">
    <name type="scientific">Vannella robusta</name>
    <dbReference type="NCBI Taxonomy" id="1487602"/>
    <lineage>
        <taxon>Eukaryota</taxon>
        <taxon>Amoebozoa</taxon>
        <taxon>Discosea</taxon>
        <taxon>Flabellinia</taxon>
        <taxon>Vannellidae</taxon>
        <taxon>Vannella</taxon>
    </lineage>
</organism>
<dbReference type="SUPFAM" id="SSF48371">
    <property type="entry name" value="ARM repeat"/>
    <property type="match status" value="1"/>
</dbReference>
<dbReference type="EMBL" id="HBKP01012643">
    <property type="protein sequence ID" value="CAE2220440.1"/>
    <property type="molecule type" value="Transcribed_RNA"/>
</dbReference>
<evidence type="ECO:0000256" key="8">
    <source>
        <dbReference type="SAM" id="MobiDB-lite"/>
    </source>
</evidence>
<keyword evidence="7" id="KW-0131">Cell cycle</keyword>
<dbReference type="InterPro" id="IPR001357">
    <property type="entry name" value="BRCT_dom"/>
</dbReference>
<accession>A0A7S4MGF0</accession>
<name>A0A7S4MGF0_9EUKA</name>
<feature type="compositionally biased region" description="Basic residues" evidence="8">
    <location>
        <begin position="366"/>
        <end position="388"/>
    </location>
</feature>
<evidence type="ECO:0000256" key="7">
    <source>
        <dbReference type="ARBA" id="ARBA00023306"/>
    </source>
</evidence>
<feature type="region of interest" description="Disordered" evidence="8">
    <location>
        <begin position="361"/>
        <end position="470"/>
    </location>
</feature>
<keyword evidence="6" id="KW-0226">DNA condensation</keyword>
<evidence type="ECO:0000259" key="9">
    <source>
        <dbReference type="PROSITE" id="PS50172"/>
    </source>
</evidence>
<dbReference type="PANTHER" id="PTHR14418">
    <property type="entry name" value="CONDENSIN COMPLEX SUBUNIT 3-RELATED"/>
    <property type="match status" value="1"/>
</dbReference>
<sequence length="653" mass="74117">MEILADIVEPLEDNEGDEQETEEEPHETFTRVLSICEEILRYTEMGVSHPGIGTGLLQNYIIPSLRHADCVVREKALACLGLYCLLDMKEAAKYLLLFVKVVGSAEPDAVQLVAVRTLFDFLTLFGPETLIKQEKEWPEEFQVWNEEDDEEDDDINDTRSFTIVTLVRCLTQTKNPLIRSTAVEGFAKLLLNNFISDFQIVSVLITLYFHPATDRDQQLTQCLGVFFPAYCLNSPKHTDTLKEAFLPTLERILGSNQYSPLRKVNIEKVVQFMIMHIDMSNTKLPSKSLPGHDELAVGVARLVLNNLSSNKDMSKSLCKVLSSMRIAGTDPDVSSRLSAIVVRLLDKISEKPLLKILNSIQNTLHKNGKKRRSKSPPKRKSPPRKRRRTESPDSRATTRKRRRTNSLRGKTSPNKKARTEDLEENPDTSPDQIDLVQSEREEEEEEERGYSGDEFPNSEEETTEVHEPSKSKRVVISFSGFTMSDNVYNYTYLHSLVKDAKKLGAELVLGNVIDSSITHIVSPPNQRTMKTIVGSITNRWIVVPEWLTKSAKAEKFLREELYGGKTTGKPFKDKKIFISKKFVDENPNKQFNHDILKSLICNAGKGKLVKSDKEADFVLCSKNDPRVSSTDHNISYLTWKGFFEFLQPTVNIL</sequence>
<keyword evidence="4" id="KW-0132">Cell division</keyword>
<dbReference type="GO" id="GO:0051301">
    <property type="term" value="P:cell division"/>
    <property type="evidence" value="ECO:0007669"/>
    <property type="project" value="UniProtKB-KW"/>
</dbReference>
<dbReference type="SUPFAM" id="SSF52113">
    <property type="entry name" value="BRCT domain"/>
    <property type="match status" value="1"/>
</dbReference>
<reference evidence="10" key="1">
    <citation type="submission" date="2021-01" db="EMBL/GenBank/DDBJ databases">
        <authorList>
            <person name="Corre E."/>
            <person name="Pelletier E."/>
            <person name="Niang G."/>
            <person name="Scheremetjew M."/>
            <person name="Finn R."/>
            <person name="Kale V."/>
            <person name="Holt S."/>
            <person name="Cochrane G."/>
            <person name="Meng A."/>
            <person name="Brown T."/>
            <person name="Cohen L."/>
        </authorList>
    </citation>
    <scope>NUCLEOTIDE SEQUENCE</scope>
    <source>
        <strain evidence="10">DIVA3 518/3/11/1/6</strain>
    </source>
</reference>
<dbReference type="PANTHER" id="PTHR14418:SF5">
    <property type="entry name" value="CONDENSIN COMPLEX SUBUNIT 3"/>
    <property type="match status" value="1"/>
</dbReference>
<dbReference type="Gene3D" id="3.40.50.10190">
    <property type="entry name" value="BRCT domain"/>
    <property type="match status" value="1"/>
</dbReference>
<evidence type="ECO:0000256" key="4">
    <source>
        <dbReference type="ARBA" id="ARBA00022618"/>
    </source>
</evidence>
<dbReference type="InterPro" id="IPR011989">
    <property type="entry name" value="ARM-like"/>
</dbReference>
<dbReference type="AlphaFoldDB" id="A0A7S4MGF0"/>
<evidence type="ECO:0000256" key="5">
    <source>
        <dbReference type="ARBA" id="ARBA00022776"/>
    </source>
</evidence>
<evidence type="ECO:0000256" key="2">
    <source>
        <dbReference type="ARBA" id="ARBA00006533"/>
    </source>
</evidence>